<dbReference type="SUPFAM" id="SSF103481">
    <property type="entry name" value="Multidrug resistance efflux transporter EmrE"/>
    <property type="match status" value="2"/>
</dbReference>
<evidence type="ECO:0000256" key="8">
    <source>
        <dbReference type="SAM" id="Phobius"/>
    </source>
</evidence>
<feature type="transmembrane region" description="Helical" evidence="8">
    <location>
        <begin position="25"/>
        <end position="41"/>
    </location>
</feature>
<dbReference type="InterPro" id="IPR051258">
    <property type="entry name" value="Diverse_Substrate_Transporter"/>
</dbReference>
<keyword evidence="3" id="KW-1003">Cell membrane</keyword>
<evidence type="ECO:0000256" key="3">
    <source>
        <dbReference type="ARBA" id="ARBA00022475"/>
    </source>
</evidence>
<feature type="transmembrane region" description="Helical" evidence="8">
    <location>
        <begin position="192"/>
        <end position="209"/>
    </location>
</feature>
<comment type="subcellular location">
    <subcellularLocation>
        <location evidence="1">Cell membrane</location>
        <topology evidence="1">Multi-pass membrane protein</topology>
    </subcellularLocation>
</comment>
<proteinExistence type="inferred from homology"/>
<keyword evidence="4 8" id="KW-0812">Transmembrane</keyword>
<keyword evidence="6 8" id="KW-0472">Membrane</keyword>
<protein>
    <submittedName>
        <fullName evidence="10">DMT family transporter</fullName>
    </submittedName>
</protein>
<dbReference type="InterPro" id="IPR000620">
    <property type="entry name" value="EamA_dom"/>
</dbReference>
<feature type="transmembrane region" description="Helical" evidence="8">
    <location>
        <begin position="255"/>
        <end position="276"/>
    </location>
</feature>
<evidence type="ECO:0000256" key="7">
    <source>
        <dbReference type="SAM" id="MobiDB-lite"/>
    </source>
</evidence>
<keyword evidence="5 8" id="KW-1133">Transmembrane helix</keyword>
<feature type="transmembrane region" description="Helical" evidence="8">
    <location>
        <begin position="108"/>
        <end position="128"/>
    </location>
</feature>
<evidence type="ECO:0000313" key="11">
    <source>
        <dbReference type="Proteomes" id="UP000261811"/>
    </source>
</evidence>
<dbReference type="Pfam" id="PF00892">
    <property type="entry name" value="EamA"/>
    <property type="match status" value="2"/>
</dbReference>
<feature type="region of interest" description="Disordered" evidence="7">
    <location>
        <begin position="46"/>
        <end position="72"/>
    </location>
</feature>
<evidence type="ECO:0000256" key="2">
    <source>
        <dbReference type="ARBA" id="ARBA00007362"/>
    </source>
</evidence>
<gene>
    <name evidence="10" type="ORF">DZF91_08950</name>
</gene>
<evidence type="ECO:0000256" key="1">
    <source>
        <dbReference type="ARBA" id="ARBA00004651"/>
    </source>
</evidence>
<evidence type="ECO:0000256" key="6">
    <source>
        <dbReference type="ARBA" id="ARBA00023136"/>
    </source>
</evidence>
<feature type="transmembrane region" description="Helical" evidence="8">
    <location>
        <begin position="80"/>
        <end position="102"/>
    </location>
</feature>
<dbReference type="AlphaFoldDB" id="A0A372JPM3"/>
<dbReference type="PANTHER" id="PTHR42920">
    <property type="entry name" value="OS03G0707200 PROTEIN-RELATED"/>
    <property type="match status" value="1"/>
</dbReference>
<keyword evidence="11" id="KW-1185">Reference proteome</keyword>
<dbReference type="PANTHER" id="PTHR42920:SF11">
    <property type="entry name" value="INNER MEMBRANE PROTEIN YTFF"/>
    <property type="match status" value="1"/>
</dbReference>
<comment type="similarity">
    <text evidence="2">Belongs to the EamA transporter family.</text>
</comment>
<feature type="transmembrane region" description="Helical" evidence="8">
    <location>
        <begin position="161"/>
        <end position="180"/>
    </location>
</feature>
<reference evidence="10 11" key="1">
    <citation type="submission" date="2018-08" db="EMBL/GenBank/DDBJ databases">
        <title>Actinomadura jelena sp. nov., a novel Actinomycete isolated from soil in Chad.</title>
        <authorList>
            <person name="Shi L."/>
        </authorList>
    </citation>
    <scope>NUCLEOTIDE SEQUENCE [LARGE SCALE GENOMIC DNA]</scope>
    <source>
        <strain evidence="10 11">NEAU-G17</strain>
    </source>
</reference>
<evidence type="ECO:0000256" key="4">
    <source>
        <dbReference type="ARBA" id="ARBA00022692"/>
    </source>
</evidence>
<organism evidence="10 11">
    <name type="scientific">Actinomadura logoneensis</name>
    <dbReference type="NCBI Taxonomy" id="2293572"/>
    <lineage>
        <taxon>Bacteria</taxon>
        <taxon>Bacillati</taxon>
        <taxon>Actinomycetota</taxon>
        <taxon>Actinomycetes</taxon>
        <taxon>Streptosporangiales</taxon>
        <taxon>Thermomonosporaceae</taxon>
        <taxon>Actinomadura</taxon>
    </lineage>
</organism>
<evidence type="ECO:0000256" key="5">
    <source>
        <dbReference type="ARBA" id="ARBA00022989"/>
    </source>
</evidence>
<accession>A0A372JPM3</accession>
<feature type="domain" description="EamA" evidence="9">
    <location>
        <begin position="183"/>
        <end position="294"/>
    </location>
</feature>
<feature type="transmembrane region" description="Helical" evidence="8">
    <location>
        <begin position="135"/>
        <end position="155"/>
    </location>
</feature>
<feature type="domain" description="EamA" evidence="9">
    <location>
        <begin position="75"/>
        <end position="151"/>
    </location>
</feature>
<feature type="transmembrane region" description="Helical" evidence="8">
    <location>
        <begin position="282"/>
        <end position="300"/>
    </location>
</feature>
<name>A0A372JPM3_9ACTN</name>
<sequence length="355" mass="36026">MSFVGSLTAVSATIADYPVFGGQAVRYAGAAAILFGVAGLRDRRASRRSGHDARDVRGEDDPRPGVGRARTSVRPTPRDLLFLVALAATGLAAFNVCIVYATEDTSPATIGTVVATVPIVLALLGPLLSGKRPSLMTVLAACVVTAGAGLANGLGGGTVRGLLLSLGALGGEICFSLLAVPVLPRLGAIRTSAWSAALACPMLLVTGLVTDGRHVLRVPTLAEFSGLLYLTVVVTCAAFLLWYDALSRMGADRAGLFAGMIPVSAVLTTMMLGIATPGPAEVTGAALVAAGVVLGLRSTAPRLPGWARTRRARGGEGGAARDLVPTAVAAREGKAPEKQAVPQSEPLREATGCGA</sequence>
<dbReference type="EMBL" id="QURH01000174">
    <property type="protein sequence ID" value="RFU41985.1"/>
    <property type="molecule type" value="Genomic_DNA"/>
</dbReference>
<evidence type="ECO:0000313" key="10">
    <source>
        <dbReference type="EMBL" id="RFU41985.1"/>
    </source>
</evidence>
<dbReference type="OrthoDB" id="5150004at2"/>
<dbReference type="Proteomes" id="UP000261811">
    <property type="component" value="Unassembled WGS sequence"/>
</dbReference>
<feature type="region of interest" description="Disordered" evidence="7">
    <location>
        <begin position="331"/>
        <end position="355"/>
    </location>
</feature>
<dbReference type="InterPro" id="IPR037185">
    <property type="entry name" value="EmrE-like"/>
</dbReference>
<feature type="transmembrane region" description="Helical" evidence="8">
    <location>
        <begin position="221"/>
        <end position="243"/>
    </location>
</feature>
<dbReference type="GO" id="GO:0005886">
    <property type="term" value="C:plasma membrane"/>
    <property type="evidence" value="ECO:0007669"/>
    <property type="project" value="UniProtKB-SubCell"/>
</dbReference>
<feature type="compositionally biased region" description="Basic and acidic residues" evidence="7">
    <location>
        <begin position="49"/>
        <end position="63"/>
    </location>
</feature>
<comment type="caution">
    <text evidence="10">The sequence shown here is derived from an EMBL/GenBank/DDBJ whole genome shotgun (WGS) entry which is preliminary data.</text>
</comment>
<evidence type="ECO:0000259" key="9">
    <source>
        <dbReference type="Pfam" id="PF00892"/>
    </source>
</evidence>